<proteinExistence type="predicted"/>
<evidence type="ECO:0000256" key="1">
    <source>
        <dbReference type="SAM" id="MobiDB-lite"/>
    </source>
</evidence>
<protein>
    <submittedName>
        <fullName evidence="3">PH domain-containing protein</fullName>
    </submittedName>
</protein>
<evidence type="ECO:0000313" key="3">
    <source>
        <dbReference type="WBParaSite" id="L893_g1431.t1"/>
    </source>
</evidence>
<evidence type="ECO:0000313" key="2">
    <source>
        <dbReference type="Proteomes" id="UP000095287"/>
    </source>
</evidence>
<dbReference type="Proteomes" id="UP000095287">
    <property type="component" value="Unplaced"/>
</dbReference>
<feature type="region of interest" description="Disordered" evidence="1">
    <location>
        <begin position="1"/>
        <end position="22"/>
    </location>
</feature>
<reference evidence="3" key="1">
    <citation type="submission" date="2016-11" db="UniProtKB">
        <authorList>
            <consortium name="WormBaseParasite"/>
        </authorList>
    </citation>
    <scope>IDENTIFICATION</scope>
</reference>
<name>A0A1I7YAF1_9BILA</name>
<accession>A0A1I7YAF1</accession>
<dbReference type="WBParaSite" id="L893_g1431.t1">
    <property type="protein sequence ID" value="L893_g1431.t1"/>
    <property type="gene ID" value="L893_g1431"/>
</dbReference>
<sequence>MPPRAKREGKKKAVSPPVSTVSHPLSAPFRLHLPTALVEKLAESFTRSVIPREREEAEILSDYVAVRFATGTEEERAQWRTRIPELVALYSR</sequence>
<keyword evidence="2" id="KW-1185">Reference proteome</keyword>
<organism evidence="2 3">
    <name type="scientific">Steinernema glaseri</name>
    <dbReference type="NCBI Taxonomy" id="37863"/>
    <lineage>
        <taxon>Eukaryota</taxon>
        <taxon>Metazoa</taxon>
        <taxon>Ecdysozoa</taxon>
        <taxon>Nematoda</taxon>
        <taxon>Chromadorea</taxon>
        <taxon>Rhabditida</taxon>
        <taxon>Tylenchina</taxon>
        <taxon>Panagrolaimomorpha</taxon>
        <taxon>Strongyloidoidea</taxon>
        <taxon>Steinernematidae</taxon>
        <taxon>Steinernema</taxon>
    </lineage>
</organism>
<dbReference type="AlphaFoldDB" id="A0A1I7YAF1"/>